<evidence type="ECO:0000313" key="1">
    <source>
        <dbReference type="EMBL" id="AMN78274.1"/>
    </source>
</evidence>
<accession>A0A127HUK5</accession>
<organism evidence="1 2">
    <name type="scientific">Pseudomonas azotoformans</name>
    <dbReference type="NCBI Taxonomy" id="47878"/>
    <lineage>
        <taxon>Bacteria</taxon>
        <taxon>Pseudomonadati</taxon>
        <taxon>Pseudomonadota</taxon>
        <taxon>Gammaproteobacteria</taxon>
        <taxon>Pseudomonadales</taxon>
        <taxon>Pseudomonadaceae</taxon>
        <taxon>Pseudomonas</taxon>
    </lineage>
</organism>
<protein>
    <submittedName>
        <fullName evidence="1">Uncharacterized protein</fullName>
    </submittedName>
</protein>
<dbReference type="KEGG" id="pazo:AYR47_08035"/>
<dbReference type="Pfam" id="PF19924">
    <property type="entry name" value="DUF6387"/>
    <property type="match status" value="1"/>
</dbReference>
<reference evidence="1 2" key="1">
    <citation type="submission" date="2016-02" db="EMBL/GenBank/DDBJ databases">
        <title>Complete genome sequence of Pseudomonas azotoformans S4.</title>
        <authorList>
            <person name="Fang Y."/>
            <person name="Wu L."/>
            <person name="Feng G."/>
        </authorList>
    </citation>
    <scope>NUCLEOTIDE SEQUENCE [LARGE SCALE GENOMIC DNA]</scope>
    <source>
        <strain evidence="1 2">S4</strain>
    </source>
</reference>
<dbReference type="RefSeq" id="WP_061434845.1">
    <property type="nucleotide sequence ID" value="NZ_CP014546.1"/>
</dbReference>
<evidence type="ECO:0000313" key="2">
    <source>
        <dbReference type="Proteomes" id="UP000070516"/>
    </source>
</evidence>
<dbReference type="InterPro" id="IPR045664">
    <property type="entry name" value="DUF6387"/>
</dbReference>
<gene>
    <name evidence="1" type="ORF">AYR47_08035</name>
</gene>
<dbReference type="AlphaFoldDB" id="A0A127HUK5"/>
<dbReference type="EMBL" id="CP014546">
    <property type="protein sequence ID" value="AMN78274.1"/>
    <property type="molecule type" value="Genomic_DNA"/>
</dbReference>
<dbReference type="Proteomes" id="UP000070516">
    <property type="component" value="Chromosome"/>
</dbReference>
<name>A0A127HUK5_PSEAZ</name>
<proteinExistence type="predicted"/>
<sequence length="299" mass="33875">MAKIDRINDLPEWFDLSKYQGCESFGAAEWLEQVERRHDLLVLHPLYNERISQHGEQQWLEFALEFWALTINESAKRVRERPVDSPSKGKISEWMAHADNQPIRSVRVMDLVWQGTRDLEAERNGRAAKGISKRWAAINPSSISVWDSVEHATSPLSLNYYDEEGSHYSGGGNEIPIVQVDLGASDAALKEAFSTWLRGARAGQKKSSPKRGKPLYDRWARYGLLPYLDLRIWEMETDNDIPDRIMSAAISRYDAGESNLRKTVAPLADGLMRDLSEIKSLVAVEAASRARTNPETFSS</sequence>